<keyword evidence="4 7" id="KW-0812">Transmembrane</keyword>
<dbReference type="EMBL" id="DSZU01000143">
    <property type="protein sequence ID" value="HGV55953.1"/>
    <property type="molecule type" value="Genomic_DNA"/>
</dbReference>
<keyword evidence="3" id="KW-1003">Cell membrane</keyword>
<protein>
    <recommendedName>
        <fullName evidence="9">Permease</fullName>
    </recommendedName>
</protein>
<dbReference type="InterPro" id="IPR005524">
    <property type="entry name" value="DUF318"/>
</dbReference>
<feature type="transmembrane region" description="Helical" evidence="7">
    <location>
        <begin position="249"/>
        <end position="272"/>
    </location>
</feature>
<comment type="subcellular location">
    <subcellularLocation>
        <location evidence="1">Cell membrane</location>
        <topology evidence="1">Multi-pass membrane protein</topology>
    </subcellularLocation>
</comment>
<evidence type="ECO:0000313" key="8">
    <source>
        <dbReference type="EMBL" id="HGV55953.1"/>
    </source>
</evidence>
<evidence type="ECO:0000256" key="3">
    <source>
        <dbReference type="ARBA" id="ARBA00022475"/>
    </source>
</evidence>
<comment type="similarity">
    <text evidence="2">Belongs to the UPF0718 family.</text>
</comment>
<dbReference type="AlphaFoldDB" id="A0A832GMM9"/>
<feature type="transmembrane region" description="Helical" evidence="7">
    <location>
        <begin position="6"/>
        <end position="26"/>
    </location>
</feature>
<sequence>MDLRREIKYLILFSAFFLFLYLFPFPERILKGVREGVLLLHWYAKEHVLFCLIPAFFIAGAISTFISKESVLKYLGPESPKVLAFLVASVSGTVLAVCSCTVLPLFAGLYLQGAGLGPATTFLYSGPAINVLAIVLTAKVLGINLGIARALGSTSMGILLGVFMHLLFKKSEKRRIASLTPQAYEKGLSLFHSISFLGILVAILLIATSKLSFKWPLLYVIYLFLLIQLYLFFGVSLKALLFKASLVTLLALMIPYKEIPFLGAVLLTSLVANAQKGLLREWFDNSYILAKQIFPLLFLGVFFSGFFLGGLEGEGYIPKSYIEALLGGTGLLTHLFSALITALMYFATLTEVPIIQGLMSQGVKAGPALAMLLAGPAVSLPSLLVLKAVIGPKKTLTYAILVIIISALYGYFYQMIIS</sequence>
<evidence type="ECO:0000256" key="1">
    <source>
        <dbReference type="ARBA" id="ARBA00004651"/>
    </source>
</evidence>
<keyword evidence="6 7" id="KW-0472">Membrane</keyword>
<feature type="transmembrane region" description="Helical" evidence="7">
    <location>
        <begin position="292"/>
        <end position="312"/>
    </location>
</feature>
<dbReference type="GO" id="GO:0005886">
    <property type="term" value="C:plasma membrane"/>
    <property type="evidence" value="ECO:0007669"/>
    <property type="project" value="UniProtKB-SubCell"/>
</dbReference>
<feature type="transmembrane region" description="Helical" evidence="7">
    <location>
        <begin position="367"/>
        <end position="386"/>
    </location>
</feature>
<evidence type="ECO:0000256" key="5">
    <source>
        <dbReference type="ARBA" id="ARBA00022989"/>
    </source>
</evidence>
<feature type="transmembrane region" description="Helical" evidence="7">
    <location>
        <begin position="147"/>
        <end position="168"/>
    </location>
</feature>
<dbReference type="PANTHER" id="PTHR43299">
    <property type="entry name" value="UPF0718 PROTEIN YRAQ"/>
    <property type="match status" value="1"/>
</dbReference>
<gene>
    <name evidence="8" type="ORF">ENT73_07760</name>
</gene>
<evidence type="ECO:0008006" key="9">
    <source>
        <dbReference type="Google" id="ProtNLM"/>
    </source>
</evidence>
<feature type="transmembrane region" description="Helical" evidence="7">
    <location>
        <begin position="188"/>
        <end position="207"/>
    </location>
</feature>
<name>A0A832GMM9_9BACT</name>
<feature type="transmembrane region" description="Helical" evidence="7">
    <location>
        <begin position="398"/>
        <end position="417"/>
    </location>
</feature>
<keyword evidence="5 7" id="KW-1133">Transmembrane helix</keyword>
<evidence type="ECO:0000256" key="4">
    <source>
        <dbReference type="ARBA" id="ARBA00022692"/>
    </source>
</evidence>
<feature type="transmembrane region" description="Helical" evidence="7">
    <location>
        <begin position="324"/>
        <end position="347"/>
    </location>
</feature>
<organism evidence="8">
    <name type="scientific">Caldimicrobium thiodismutans</name>
    <dbReference type="NCBI Taxonomy" id="1653476"/>
    <lineage>
        <taxon>Bacteria</taxon>
        <taxon>Pseudomonadati</taxon>
        <taxon>Thermodesulfobacteriota</taxon>
        <taxon>Thermodesulfobacteria</taxon>
        <taxon>Thermodesulfobacteriales</taxon>
        <taxon>Thermodesulfobacteriaceae</taxon>
        <taxon>Caldimicrobium</taxon>
    </lineage>
</organism>
<dbReference type="Pfam" id="PF03773">
    <property type="entry name" value="ArsP_1"/>
    <property type="match status" value="1"/>
</dbReference>
<feature type="transmembrane region" description="Helical" evidence="7">
    <location>
        <begin position="86"/>
        <end position="110"/>
    </location>
</feature>
<evidence type="ECO:0000256" key="7">
    <source>
        <dbReference type="SAM" id="Phobius"/>
    </source>
</evidence>
<comment type="caution">
    <text evidence="8">The sequence shown here is derived from an EMBL/GenBank/DDBJ whole genome shotgun (WGS) entry which is preliminary data.</text>
</comment>
<feature type="transmembrane region" description="Helical" evidence="7">
    <location>
        <begin position="122"/>
        <end position="141"/>
    </location>
</feature>
<dbReference type="PANTHER" id="PTHR43299:SF1">
    <property type="entry name" value="UPF0718 PROTEIN YRAQ"/>
    <property type="match status" value="1"/>
</dbReference>
<evidence type="ECO:0000256" key="2">
    <source>
        <dbReference type="ARBA" id="ARBA00006386"/>
    </source>
</evidence>
<evidence type="ECO:0000256" key="6">
    <source>
        <dbReference type="ARBA" id="ARBA00023136"/>
    </source>
</evidence>
<feature type="transmembrane region" description="Helical" evidence="7">
    <location>
        <begin position="219"/>
        <end position="237"/>
    </location>
</feature>
<accession>A0A832GMM9</accession>
<feature type="transmembrane region" description="Helical" evidence="7">
    <location>
        <begin position="47"/>
        <end position="66"/>
    </location>
</feature>
<reference evidence="8" key="1">
    <citation type="journal article" date="2020" name="mSystems">
        <title>Genome- and Community-Level Interaction Insights into Carbon Utilization and Element Cycling Functions of Hydrothermarchaeota in Hydrothermal Sediment.</title>
        <authorList>
            <person name="Zhou Z."/>
            <person name="Liu Y."/>
            <person name="Xu W."/>
            <person name="Pan J."/>
            <person name="Luo Z.H."/>
            <person name="Li M."/>
        </authorList>
    </citation>
    <scope>NUCLEOTIDE SEQUENCE [LARGE SCALE GENOMIC DNA]</scope>
    <source>
        <strain evidence="8">SpSt-605</strain>
    </source>
</reference>
<proteinExistence type="inferred from homology"/>